<sequence length="57" mass="6129">MPAPTYIISRVADPIFGVLIGLGAAATRINREEKDKGRTTQETLAAARRRLGLAFSS</sequence>
<dbReference type="Pfam" id="PF11654">
    <property type="entry name" value="NCE101"/>
    <property type="match status" value="1"/>
</dbReference>
<reference evidence="1" key="1">
    <citation type="submission" date="2022-10" db="EMBL/GenBank/DDBJ databases">
        <title>Fusarium specimens isolated from Avocado Roots.</title>
        <authorList>
            <person name="Stajich J."/>
            <person name="Roper C."/>
            <person name="Heimlech-Rivalta G."/>
        </authorList>
    </citation>
    <scope>NUCLEOTIDE SEQUENCE</scope>
    <source>
        <strain evidence="1">CF00143</strain>
    </source>
</reference>
<evidence type="ECO:0000313" key="2">
    <source>
        <dbReference type="Proteomes" id="UP001152130"/>
    </source>
</evidence>
<accession>A0A9W8Q0H1</accession>
<evidence type="ECO:0000313" key="1">
    <source>
        <dbReference type="EMBL" id="KAJ4024374.1"/>
    </source>
</evidence>
<protein>
    <recommendedName>
        <fullName evidence="3">Non-classical export protein 1</fullName>
    </recommendedName>
</protein>
<dbReference type="Proteomes" id="UP001152130">
    <property type="component" value="Unassembled WGS sequence"/>
</dbReference>
<evidence type="ECO:0008006" key="3">
    <source>
        <dbReference type="Google" id="ProtNLM"/>
    </source>
</evidence>
<gene>
    <name evidence="1" type="ORF">NW766_000609</name>
</gene>
<dbReference type="GO" id="GO:0009306">
    <property type="term" value="P:protein secretion"/>
    <property type="evidence" value="ECO:0007669"/>
    <property type="project" value="InterPro"/>
</dbReference>
<name>A0A9W8Q0H1_9HYPO</name>
<dbReference type="EMBL" id="JAPDHF010000001">
    <property type="protein sequence ID" value="KAJ4024374.1"/>
    <property type="molecule type" value="Genomic_DNA"/>
</dbReference>
<comment type="caution">
    <text evidence="1">The sequence shown here is derived from an EMBL/GenBank/DDBJ whole genome shotgun (WGS) entry which is preliminary data.</text>
</comment>
<organism evidence="1 2">
    <name type="scientific">Fusarium irregulare</name>
    <dbReference type="NCBI Taxonomy" id="2494466"/>
    <lineage>
        <taxon>Eukaryota</taxon>
        <taxon>Fungi</taxon>
        <taxon>Dikarya</taxon>
        <taxon>Ascomycota</taxon>
        <taxon>Pezizomycotina</taxon>
        <taxon>Sordariomycetes</taxon>
        <taxon>Hypocreomycetidae</taxon>
        <taxon>Hypocreales</taxon>
        <taxon>Nectriaceae</taxon>
        <taxon>Fusarium</taxon>
        <taxon>Fusarium incarnatum-equiseti species complex</taxon>
    </lineage>
</organism>
<dbReference type="AlphaFoldDB" id="A0A9W8Q0H1"/>
<dbReference type="InterPro" id="IPR024242">
    <property type="entry name" value="NCE101"/>
</dbReference>
<dbReference type="OrthoDB" id="2155101at2759"/>
<keyword evidence="2" id="KW-1185">Reference proteome</keyword>
<proteinExistence type="predicted"/>